<dbReference type="EMBL" id="FMMM01000026">
    <property type="protein sequence ID" value="SCQ19569.1"/>
    <property type="molecule type" value="Genomic_DNA"/>
</dbReference>
<proteinExistence type="predicted"/>
<evidence type="ECO:0000259" key="6">
    <source>
        <dbReference type="PROSITE" id="PS50110"/>
    </source>
</evidence>
<keyword evidence="1 4" id="KW-0597">Phosphoprotein</keyword>
<accession>A0A1D3UHF7</accession>
<dbReference type="GO" id="GO:0000976">
    <property type="term" value="F:transcription cis-regulatory region binding"/>
    <property type="evidence" value="ECO:0007669"/>
    <property type="project" value="TreeGrafter"/>
</dbReference>
<dbReference type="InterPro" id="IPR039420">
    <property type="entry name" value="WalR-like"/>
</dbReference>
<dbReference type="InterPro" id="IPR016032">
    <property type="entry name" value="Sig_transdc_resp-reg_C-effctor"/>
</dbReference>
<dbReference type="InterPro" id="IPR001789">
    <property type="entry name" value="Sig_transdc_resp-reg_receiver"/>
</dbReference>
<dbReference type="GO" id="GO:0000156">
    <property type="term" value="F:phosphorelay response regulator activity"/>
    <property type="evidence" value="ECO:0007669"/>
    <property type="project" value="TreeGrafter"/>
</dbReference>
<keyword evidence="3 5" id="KW-0238">DNA-binding</keyword>
<dbReference type="OrthoDB" id="9790442at2"/>
<dbReference type="Gene3D" id="3.40.50.2300">
    <property type="match status" value="1"/>
</dbReference>
<evidence type="ECO:0000313" key="8">
    <source>
        <dbReference type="EMBL" id="SCQ19569.1"/>
    </source>
</evidence>
<evidence type="ECO:0000256" key="2">
    <source>
        <dbReference type="ARBA" id="ARBA00023012"/>
    </source>
</evidence>
<dbReference type="GO" id="GO:0032993">
    <property type="term" value="C:protein-DNA complex"/>
    <property type="evidence" value="ECO:0007669"/>
    <property type="project" value="TreeGrafter"/>
</dbReference>
<dbReference type="AlphaFoldDB" id="A0A1D3UHF7"/>
<dbReference type="SUPFAM" id="SSF52172">
    <property type="entry name" value="CheY-like"/>
    <property type="match status" value="1"/>
</dbReference>
<dbReference type="GeneID" id="34758445"/>
<dbReference type="SMART" id="SM00862">
    <property type="entry name" value="Trans_reg_C"/>
    <property type="match status" value="1"/>
</dbReference>
<dbReference type="InterPro" id="IPR036388">
    <property type="entry name" value="WH-like_DNA-bd_sf"/>
</dbReference>
<feature type="modified residue" description="4-aspartylphosphate" evidence="4">
    <location>
        <position position="54"/>
    </location>
</feature>
<evidence type="ECO:0000256" key="5">
    <source>
        <dbReference type="PROSITE-ProRule" id="PRU01091"/>
    </source>
</evidence>
<gene>
    <name evidence="8" type="primary">phoP</name>
    <name evidence="8" type="ORF">TFUB20_00748</name>
</gene>
<organism evidence="8 9">
    <name type="scientific">Tannerella forsythia</name>
    <name type="common">Bacteroides forsythus</name>
    <dbReference type="NCBI Taxonomy" id="28112"/>
    <lineage>
        <taxon>Bacteria</taxon>
        <taxon>Pseudomonadati</taxon>
        <taxon>Bacteroidota</taxon>
        <taxon>Bacteroidia</taxon>
        <taxon>Bacteroidales</taxon>
        <taxon>Tannerellaceae</taxon>
        <taxon>Tannerella</taxon>
    </lineage>
</organism>
<evidence type="ECO:0000259" key="7">
    <source>
        <dbReference type="PROSITE" id="PS51755"/>
    </source>
</evidence>
<dbReference type="InterPro" id="IPR001867">
    <property type="entry name" value="OmpR/PhoB-type_DNA-bd"/>
</dbReference>
<reference evidence="8 9" key="1">
    <citation type="submission" date="2016-09" db="EMBL/GenBank/DDBJ databases">
        <authorList>
            <person name="Capua I."/>
            <person name="De Benedictis P."/>
            <person name="Joannis T."/>
            <person name="Lombin L.H."/>
            <person name="Cattoli G."/>
        </authorList>
    </citation>
    <scope>NUCLEOTIDE SEQUENCE [LARGE SCALE GENOMIC DNA]</scope>
    <source>
        <strain evidence="8 9">UB20</strain>
    </source>
</reference>
<dbReference type="InterPro" id="IPR011006">
    <property type="entry name" value="CheY-like_superfamily"/>
</dbReference>
<evidence type="ECO:0000313" key="9">
    <source>
        <dbReference type="Proteomes" id="UP000182057"/>
    </source>
</evidence>
<evidence type="ECO:0000256" key="3">
    <source>
        <dbReference type="ARBA" id="ARBA00023125"/>
    </source>
</evidence>
<dbReference type="Gene3D" id="1.10.10.10">
    <property type="entry name" value="Winged helix-like DNA-binding domain superfamily/Winged helix DNA-binding domain"/>
    <property type="match status" value="1"/>
</dbReference>
<dbReference type="PROSITE" id="PS50110">
    <property type="entry name" value="RESPONSE_REGULATORY"/>
    <property type="match status" value="1"/>
</dbReference>
<dbReference type="PANTHER" id="PTHR48111">
    <property type="entry name" value="REGULATOR OF RPOS"/>
    <property type="match status" value="1"/>
</dbReference>
<dbReference type="Proteomes" id="UP000182057">
    <property type="component" value="Unassembled WGS sequence"/>
</dbReference>
<evidence type="ECO:0000256" key="1">
    <source>
        <dbReference type="ARBA" id="ARBA00022553"/>
    </source>
</evidence>
<dbReference type="SMART" id="SM00448">
    <property type="entry name" value="REC"/>
    <property type="match status" value="1"/>
</dbReference>
<dbReference type="SUPFAM" id="SSF46894">
    <property type="entry name" value="C-terminal effector domain of the bipartite response regulators"/>
    <property type="match status" value="1"/>
</dbReference>
<dbReference type="OMA" id="LEHVWEH"/>
<name>A0A1D3UHF7_TANFO</name>
<dbReference type="Pfam" id="PF00072">
    <property type="entry name" value="Response_reg"/>
    <property type="match status" value="1"/>
</dbReference>
<keyword evidence="2" id="KW-0902">Two-component regulatory system</keyword>
<dbReference type="RefSeq" id="WP_014224626.1">
    <property type="nucleotide sequence ID" value="NZ_CAUPTG010000032.1"/>
</dbReference>
<dbReference type="GO" id="GO:0005829">
    <property type="term" value="C:cytosol"/>
    <property type="evidence" value="ECO:0007669"/>
    <property type="project" value="TreeGrafter"/>
</dbReference>
<feature type="domain" description="Response regulatory" evidence="6">
    <location>
        <begin position="3"/>
        <end position="119"/>
    </location>
</feature>
<feature type="domain" description="OmpR/PhoB-type" evidence="7">
    <location>
        <begin position="131"/>
        <end position="229"/>
    </location>
</feature>
<dbReference type="CDD" id="cd00383">
    <property type="entry name" value="trans_reg_C"/>
    <property type="match status" value="1"/>
</dbReference>
<dbReference type="CDD" id="cd00156">
    <property type="entry name" value="REC"/>
    <property type="match status" value="1"/>
</dbReference>
<dbReference type="PROSITE" id="PS51755">
    <property type="entry name" value="OMPR_PHOB"/>
    <property type="match status" value="1"/>
</dbReference>
<dbReference type="Pfam" id="PF00486">
    <property type="entry name" value="Trans_reg_C"/>
    <property type="match status" value="1"/>
</dbReference>
<protein>
    <submittedName>
        <fullName evidence="8">Alkaline phosphatase synthesis transcriptional regulatory protein PhoP</fullName>
    </submittedName>
</protein>
<dbReference type="GO" id="GO:0006355">
    <property type="term" value="P:regulation of DNA-templated transcription"/>
    <property type="evidence" value="ECO:0007669"/>
    <property type="project" value="InterPro"/>
</dbReference>
<evidence type="ECO:0000256" key="4">
    <source>
        <dbReference type="PROSITE-ProRule" id="PRU00169"/>
    </source>
</evidence>
<dbReference type="PANTHER" id="PTHR48111:SF40">
    <property type="entry name" value="PHOSPHATE REGULON TRANSCRIPTIONAL REGULATORY PROTEIN PHOB"/>
    <property type="match status" value="1"/>
</dbReference>
<feature type="DNA-binding region" description="OmpR/PhoB-type" evidence="5">
    <location>
        <begin position="131"/>
        <end position="229"/>
    </location>
</feature>
<sequence length="229" mass="26196">MIKLLLIEDDAQLLYMVRSGLEDMIGGYEVLTAVNGKEGLQQWKEQAPDIIVSDIEMPVMNGYEMVSKIRKTEKTLPIIFASGFDKPANVIHGYNVGVSNYIKKPYTPEELDAHIKAMFRRVNGEQSRDTSLQYTLGSFRFDASKSELYDKNGEAISLRPREAQILQLLCEHRNETVRREAILERFWPEADYFTSRSLDVFVTQLRKRLTGDKRVSIVTVRGIGLKLTC</sequence>